<organism evidence="2 3">
    <name type="scientific">Mycena albidolilacea</name>
    <dbReference type="NCBI Taxonomy" id="1033008"/>
    <lineage>
        <taxon>Eukaryota</taxon>
        <taxon>Fungi</taxon>
        <taxon>Dikarya</taxon>
        <taxon>Basidiomycota</taxon>
        <taxon>Agaricomycotina</taxon>
        <taxon>Agaricomycetes</taxon>
        <taxon>Agaricomycetidae</taxon>
        <taxon>Agaricales</taxon>
        <taxon>Marasmiineae</taxon>
        <taxon>Mycenaceae</taxon>
        <taxon>Mycena</taxon>
    </lineage>
</organism>
<feature type="region of interest" description="Disordered" evidence="1">
    <location>
        <begin position="1"/>
        <end position="21"/>
    </location>
</feature>
<proteinExistence type="predicted"/>
<protein>
    <submittedName>
        <fullName evidence="2">Uncharacterized protein</fullName>
    </submittedName>
</protein>
<feature type="compositionally biased region" description="Pro residues" evidence="1">
    <location>
        <begin position="1"/>
        <end position="16"/>
    </location>
</feature>
<gene>
    <name evidence="2" type="ORF">DFH08DRAFT_710998</name>
</gene>
<reference evidence="2" key="1">
    <citation type="submission" date="2023-03" db="EMBL/GenBank/DDBJ databases">
        <title>Massive genome expansion in bonnet fungi (Mycena s.s.) driven by repeated elements and novel gene families across ecological guilds.</title>
        <authorList>
            <consortium name="Lawrence Berkeley National Laboratory"/>
            <person name="Harder C.B."/>
            <person name="Miyauchi S."/>
            <person name="Viragh M."/>
            <person name="Kuo A."/>
            <person name="Thoen E."/>
            <person name="Andreopoulos B."/>
            <person name="Lu D."/>
            <person name="Skrede I."/>
            <person name="Drula E."/>
            <person name="Henrissat B."/>
            <person name="Morin E."/>
            <person name="Kohler A."/>
            <person name="Barry K."/>
            <person name="LaButti K."/>
            <person name="Morin E."/>
            <person name="Salamov A."/>
            <person name="Lipzen A."/>
            <person name="Mereny Z."/>
            <person name="Hegedus B."/>
            <person name="Baldrian P."/>
            <person name="Stursova M."/>
            <person name="Weitz H."/>
            <person name="Taylor A."/>
            <person name="Grigoriev I.V."/>
            <person name="Nagy L.G."/>
            <person name="Martin F."/>
            <person name="Kauserud H."/>
        </authorList>
    </citation>
    <scope>NUCLEOTIDE SEQUENCE</scope>
    <source>
        <strain evidence="2">CBHHK002</strain>
    </source>
</reference>
<evidence type="ECO:0000256" key="1">
    <source>
        <dbReference type="SAM" id="MobiDB-lite"/>
    </source>
</evidence>
<dbReference type="Proteomes" id="UP001218218">
    <property type="component" value="Unassembled WGS sequence"/>
</dbReference>
<comment type="caution">
    <text evidence="2">The sequence shown here is derived from an EMBL/GenBank/DDBJ whole genome shotgun (WGS) entry which is preliminary data.</text>
</comment>
<feature type="region of interest" description="Disordered" evidence="1">
    <location>
        <begin position="192"/>
        <end position="213"/>
    </location>
</feature>
<dbReference type="EMBL" id="JARIHO010000043">
    <property type="protein sequence ID" value="KAJ7325825.1"/>
    <property type="molecule type" value="Genomic_DNA"/>
</dbReference>
<name>A0AAD7EIV3_9AGAR</name>
<accession>A0AAD7EIV3</accession>
<dbReference type="AlphaFoldDB" id="A0AAD7EIV3"/>
<evidence type="ECO:0000313" key="2">
    <source>
        <dbReference type="EMBL" id="KAJ7325825.1"/>
    </source>
</evidence>
<evidence type="ECO:0000313" key="3">
    <source>
        <dbReference type="Proteomes" id="UP001218218"/>
    </source>
</evidence>
<sequence>MPTPTSLPSSTPPVPAAAPADLPSEKHRVVLGLLESEIKLPTWVAAVQAWRALETATGFQTSGKALPSRRRPSAVSWWINRARKTSQIPAGIDGDDDEREDFYAAVISWWLEVNPSWRKEGVEGADDWEMRGLKQEGDGNLDALPAGLNGLTSFMACLWWWYQIADVDEGTPAWRKLLSDVSWVLAEKTRAFAGKRAAPASSEEPLSKRARTQ</sequence>
<keyword evidence="3" id="KW-1185">Reference proteome</keyword>